<dbReference type="Proteomes" id="UP001152321">
    <property type="component" value="Unassembled WGS sequence"/>
</dbReference>
<dbReference type="InterPro" id="IPR012902">
    <property type="entry name" value="N_methyl_site"/>
</dbReference>
<accession>A0ABT6DGD9</accession>
<evidence type="ECO:0000256" key="1">
    <source>
        <dbReference type="SAM" id="Phobius"/>
    </source>
</evidence>
<evidence type="ECO:0000313" key="3">
    <source>
        <dbReference type="Proteomes" id="UP001152321"/>
    </source>
</evidence>
<protein>
    <submittedName>
        <fullName evidence="2">Type II secretion system GspH family protein</fullName>
    </submittedName>
</protein>
<organism evidence="2 3">
    <name type="scientific">Bdellovibrio svalbardensis</name>
    <dbReference type="NCBI Taxonomy" id="2972972"/>
    <lineage>
        <taxon>Bacteria</taxon>
        <taxon>Pseudomonadati</taxon>
        <taxon>Bdellovibrionota</taxon>
        <taxon>Bdellovibrionia</taxon>
        <taxon>Bdellovibrionales</taxon>
        <taxon>Pseudobdellovibrionaceae</taxon>
        <taxon>Bdellovibrio</taxon>
    </lineage>
</organism>
<dbReference type="Pfam" id="PF07963">
    <property type="entry name" value="N_methyl"/>
    <property type="match status" value="1"/>
</dbReference>
<feature type="transmembrane region" description="Helical" evidence="1">
    <location>
        <begin position="12"/>
        <end position="33"/>
    </location>
</feature>
<proteinExistence type="predicted"/>
<keyword evidence="1" id="KW-0812">Transmembrane</keyword>
<keyword evidence="1" id="KW-0472">Membrane</keyword>
<name>A0ABT6DGD9_9BACT</name>
<comment type="caution">
    <text evidence="2">The sequence shown here is derived from an EMBL/GenBank/DDBJ whole genome shotgun (WGS) entry which is preliminary data.</text>
</comment>
<keyword evidence="1" id="KW-1133">Transmembrane helix</keyword>
<dbReference type="EMBL" id="JANRMI010000002">
    <property type="protein sequence ID" value="MDG0815886.1"/>
    <property type="molecule type" value="Genomic_DNA"/>
</dbReference>
<dbReference type="NCBIfam" id="TIGR02532">
    <property type="entry name" value="IV_pilin_GFxxxE"/>
    <property type="match status" value="1"/>
</dbReference>
<sequence>MKLNQKGFSLSEVLVGVALMSIVGMVAASFFVFSKKAQTEITNEIEDKTDSIIAERMLLKDLKYSEPSFNNVLVKDDKGLAFFAFDSERSSRTLDDMPRMLTLQMAGKKEFSFLIVNDKLGGSLMYTPSAAYNIPYVPKDPNVAAPLNFVSLNKMNNGKNTVKSANAMLWNPGVILMLDTPAMVREMTQFGPNYSRPARSPIFVGVVQGEGETRLAPIALTEFIDKTNPMYPNETIENEDSFLREIPPMGGAAPLVRLKAVSIIKYYIEQDNRTGKVNLWRSMFDGRNFTGGAMIASDIEKIEFSRKDPHDSVIYFNIVRKGK</sequence>
<gene>
    <name evidence="2" type="ORF">NWE73_05905</name>
</gene>
<keyword evidence="3" id="KW-1185">Reference proteome</keyword>
<dbReference type="RefSeq" id="WP_277577365.1">
    <property type="nucleotide sequence ID" value="NZ_JANRMI010000002.1"/>
</dbReference>
<reference evidence="2" key="1">
    <citation type="submission" date="2022-08" db="EMBL/GenBank/DDBJ databases">
        <title>Novel Bdellovibrio Species Isolated from Svalbard: Designation Bdellovibrio svalbardensis.</title>
        <authorList>
            <person name="Mitchell R.J."/>
            <person name="Choi S.Y."/>
        </authorList>
    </citation>
    <scope>NUCLEOTIDE SEQUENCE</scope>
    <source>
        <strain evidence="2">PAP01</strain>
    </source>
</reference>
<evidence type="ECO:0000313" key="2">
    <source>
        <dbReference type="EMBL" id="MDG0815886.1"/>
    </source>
</evidence>